<evidence type="ECO:0000259" key="10">
    <source>
        <dbReference type="PROSITE" id="PS50263"/>
    </source>
</evidence>
<dbReference type="InterPro" id="IPR045378">
    <property type="entry name" value="LNT_N"/>
</dbReference>
<dbReference type="Pfam" id="PF20154">
    <property type="entry name" value="LNT_N"/>
    <property type="match status" value="1"/>
</dbReference>
<proteinExistence type="inferred from homology"/>
<evidence type="ECO:0000256" key="1">
    <source>
        <dbReference type="ARBA" id="ARBA00004651"/>
    </source>
</evidence>
<evidence type="ECO:0000256" key="9">
    <source>
        <dbReference type="HAMAP-Rule" id="MF_01148"/>
    </source>
</evidence>
<dbReference type="GO" id="GO:0005886">
    <property type="term" value="C:plasma membrane"/>
    <property type="evidence" value="ECO:0007669"/>
    <property type="project" value="UniProtKB-SubCell"/>
</dbReference>
<evidence type="ECO:0000256" key="3">
    <source>
        <dbReference type="ARBA" id="ARBA00022475"/>
    </source>
</evidence>
<gene>
    <name evidence="9" type="primary">lnt</name>
    <name evidence="11" type="ORF">SAMN04488541_103637</name>
</gene>
<dbReference type="HAMAP" id="MF_01148">
    <property type="entry name" value="Lnt"/>
    <property type="match status" value="1"/>
</dbReference>
<feature type="transmembrane region" description="Helical" evidence="9">
    <location>
        <begin position="193"/>
        <end position="212"/>
    </location>
</feature>
<dbReference type="NCBIfam" id="TIGR00546">
    <property type="entry name" value="lnt"/>
    <property type="match status" value="1"/>
</dbReference>
<feature type="transmembrane region" description="Helical" evidence="9">
    <location>
        <begin position="92"/>
        <end position="110"/>
    </location>
</feature>
<dbReference type="CDD" id="cd07571">
    <property type="entry name" value="ALP_N-acyl_transferase"/>
    <property type="match status" value="1"/>
</dbReference>
<keyword evidence="4 9" id="KW-0808">Transferase</keyword>
<feature type="transmembrane region" description="Helical" evidence="9">
    <location>
        <begin position="35"/>
        <end position="52"/>
    </location>
</feature>
<accession>A0A1I2ITF9</accession>
<keyword evidence="5 9" id="KW-0812">Transmembrane</keyword>
<organism evidence="11 12">
    <name type="scientific">Thermoflexibacter ruber</name>
    <dbReference type="NCBI Taxonomy" id="1003"/>
    <lineage>
        <taxon>Bacteria</taxon>
        <taxon>Pseudomonadati</taxon>
        <taxon>Bacteroidota</taxon>
        <taxon>Cytophagia</taxon>
        <taxon>Cytophagales</taxon>
        <taxon>Thermoflexibacteraceae</taxon>
        <taxon>Thermoflexibacter</taxon>
    </lineage>
</organism>
<evidence type="ECO:0000256" key="4">
    <source>
        <dbReference type="ARBA" id="ARBA00022679"/>
    </source>
</evidence>
<dbReference type="InterPro" id="IPR003010">
    <property type="entry name" value="C-N_Hydrolase"/>
</dbReference>
<evidence type="ECO:0000256" key="2">
    <source>
        <dbReference type="ARBA" id="ARBA00010065"/>
    </source>
</evidence>
<dbReference type="EC" id="2.3.1.269" evidence="9"/>
<dbReference type="PANTHER" id="PTHR38686">
    <property type="entry name" value="APOLIPOPROTEIN N-ACYLTRANSFERASE"/>
    <property type="match status" value="1"/>
</dbReference>
<protein>
    <recommendedName>
        <fullName evidence="9">Apolipoprotein N-acyltransferase</fullName>
        <shortName evidence="9">ALP N-acyltransferase</shortName>
        <ecNumber evidence="9">2.3.1.269</ecNumber>
    </recommendedName>
</protein>
<dbReference type="OrthoDB" id="9804277at2"/>
<evidence type="ECO:0000256" key="8">
    <source>
        <dbReference type="ARBA" id="ARBA00023315"/>
    </source>
</evidence>
<dbReference type="AlphaFoldDB" id="A0A1I2ITF9"/>
<feature type="transmembrane region" description="Helical" evidence="9">
    <location>
        <begin position="531"/>
        <end position="549"/>
    </location>
</feature>
<evidence type="ECO:0000256" key="6">
    <source>
        <dbReference type="ARBA" id="ARBA00022989"/>
    </source>
</evidence>
<keyword evidence="3 9" id="KW-1003">Cell membrane</keyword>
<comment type="catalytic activity">
    <reaction evidence="9">
        <text>N-terminal S-1,2-diacyl-sn-glyceryl-L-cysteinyl-[lipoprotein] + a glycerophospholipid = N-acyl-S-1,2-diacyl-sn-glyceryl-L-cysteinyl-[lipoprotein] + a 2-acyl-sn-glycero-3-phospholipid + H(+)</text>
        <dbReference type="Rhea" id="RHEA:48228"/>
        <dbReference type="Rhea" id="RHEA-COMP:14681"/>
        <dbReference type="Rhea" id="RHEA-COMP:14684"/>
        <dbReference type="ChEBI" id="CHEBI:15378"/>
        <dbReference type="ChEBI" id="CHEBI:136912"/>
        <dbReference type="ChEBI" id="CHEBI:140656"/>
        <dbReference type="ChEBI" id="CHEBI:140657"/>
        <dbReference type="ChEBI" id="CHEBI:140660"/>
        <dbReference type="EC" id="2.3.1.269"/>
    </reaction>
</comment>
<feature type="transmembrane region" description="Helical" evidence="9">
    <location>
        <begin position="122"/>
        <end position="143"/>
    </location>
</feature>
<feature type="transmembrane region" description="Helical" evidence="9">
    <location>
        <begin position="163"/>
        <end position="186"/>
    </location>
</feature>
<reference evidence="11 12" key="1">
    <citation type="submission" date="2016-10" db="EMBL/GenBank/DDBJ databases">
        <authorList>
            <person name="de Groot N.N."/>
        </authorList>
    </citation>
    <scope>NUCLEOTIDE SEQUENCE [LARGE SCALE GENOMIC DNA]</scope>
    <source>
        <strain>GEY</strain>
        <strain evidence="12">DSM 9560</strain>
    </source>
</reference>
<evidence type="ECO:0000256" key="7">
    <source>
        <dbReference type="ARBA" id="ARBA00023136"/>
    </source>
</evidence>
<keyword evidence="12" id="KW-1185">Reference proteome</keyword>
<name>A0A1I2ITF9_9BACT</name>
<dbReference type="PROSITE" id="PS50263">
    <property type="entry name" value="CN_HYDROLASE"/>
    <property type="match status" value="1"/>
</dbReference>
<dbReference type="Proteomes" id="UP000199513">
    <property type="component" value="Unassembled WGS sequence"/>
</dbReference>
<dbReference type="PANTHER" id="PTHR38686:SF1">
    <property type="entry name" value="APOLIPOPROTEIN N-ACYLTRANSFERASE"/>
    <property type="match status" value="1"/>
</dbReference>
<evidence type="ECO:0000256" key="5">
    <source>
        <dbReference type="ARBA" id="ARBA00022692"/>
    </source>
</evidence>
<evidence type="ECO:0000313" key="11">
    <source>
        <dbReference type="EMBL" id="SFF45712.1"/>
    </source>
</evidence>
<sequence length="556" mass="64256">MRNIFEHLSNKPYYLLFLSLSSGLLAGLSWYKYTFWFIFLAFIPLLALEKHISENSEKYKRPTWKLWQFTYLSMLIWNITSTWWIWNSTQGGSIAAFTANAALMTLPMLFFHWTKKYSKDKFGYLAFLVCWIAFEYVHLHWALSWVWLLIGNPFGFMPAWVQWYEYTGIFGGAVWVLLVNILIFNFFFKKKNIIPAFIVFLLPIIFSYVLYFSHKEKGEEVEIVVVQPNLDCYEEKFTYNARTGQDNAKTFVPYHEQVNRYFQLSQPQITEKTALVAFPETSLHEAFNEADVLRVEAVQRMMQLQSSYPALSFLSGADSYVLYDKPDATPTTRNSNGVYYDYFNMAIFVGNQEKLYQEPVFKGDNEKIALYHKSKLVIGVETNPLRDIFKLFGRAFMINLGGIAGDLGIQEEREAFFNKEGIGFAPVICYESIYGEFVTEYIQKGANIICIITNDGWWGNTSGHVQHLAHASLRAIETRRSVARAANTGISGFVNQRGEIIQASKYDEMIALRGTIKANKEMTFYAQSGDYIARVCAFLAFFMFIAALVKDRLLKK</sequence>
<comment type="pathway">
    <text evidence="9">Protein modification; lipoprotein biosynthesis (N-acyl transfer).</text>
</comment>
<keyword evidence="11" id="KW-0449">Lipoprotein</keyword>
<dbReference type="InterPro" id="IPR036526">
    <property type="entry name" value="C-N_Hydrolase_sf"/>
</dbReference>
<dbReference type="Pfam" id="PF00795">
    <property type="entry name" value="CN_hydrolase"/>
    <property type="match status" value="1"/>
</dbReference>
<comment type="subcellular location">
    <subcellularLocation>
        <location evidence="1 9">Cell membrane</location>
        <topology evidence="1 9">Multi-pass membrane protein</topology>
    </subcellularLocation>
</comment>
<evidence type="ECO:0000313" key="12">
    <source>
        <dbReference type="Proteomes" id="UP000199513"/>
    </source>
</evidence>
<dbReference type="EMBL" id="FONY01000036">
    <property type="protein sequence ID" value="SFF45712.1"/>
    <property type="molecule type" value="Genomic_DNA"/>
</dbReference>
<dbReference type="GO" id="GO:0016410">
    <property type="term" value="F:N-acyltransferase activity"/>
    <property type="evidence" value="ECO:0007669"/>
    <property type="project" value="UniProtKB-UniRule"/>
</dbReference>
<dbReference type="UniPathway" id="UPA00666"/>
<feature type="transmembrane region" description="Helical" evidence="9">
    <location>
        <begin position="12"/>
        <end position="29"/>
    </location>
</feature>
<feature type="domain" description="CN hydrolase" evidence="10">
    <location>
        <begin position="239"/>
        <end position="518"/>
    </location>
</feature>
<dbReference type="RefSeq" id="WP_091548753.1">
    <property type="nucleotide sequence ID" value="NZ_FONY01000036.1"/>
</dbReference>
<dbReference type="SUPFAM" id="SSF56317">
    <property type="entry name" value="Carbon-nitrogen hydrolase"/>
    <property type="match status" value="1"/>
</dbReference>
<dbReference type="GO" id="GO:0042158">
    <property type="term" value="P:lipoprotein biosynthetic process"/>
    <property type="evidence" value="ECO:0007669"/>
    <property type="project" value="UniProtKB-UniRule"/>
</dbReference>
<keyword evidence="7 9" id="KW-0472">Membrane</keyword>
<comment type="function">
    <text evidence="9">Catalyzes the phospholipid dependent N-acylation of the N-terminal cysteine of apolipoprotein, the last step in lipoprotein maturation.</text>
</comment>
<comment type="similarity">
    <text evidence="2 9">Belongs to the CN hydrolase family. Apolipoprotein N-acyltransferase subfamily.</text>
</comment>
<feature type="transmembrane region" description="Helical" evidence="9">
    <location>
        <begin position="64"/>
        <end position="86"/>
    </location>
</feature>
<keyword evidence="6 9" id="KW-1133">Transmembrane helix</keyword>
<keyword evidence="8 9" id="KW-0012">Acyltransferase</keyword>
<dbReference type="STRING" id="1003.SAMN04488541_103637"/>
<dbReference type="Gene3D" id="3.60.110.10">
    <property type="entry name" value="Carbon-nitrogen hydrolase"/>
    <property type="match status" value="1"/>
</dbReference>
<dbReference type="InterPro" id="IPR004563">
    <property type="entry name" value="Apolipo_AcylTrfase"/>
</dbReference>